<comment type="caution">
    <text evidence="2">The sequence shown here is derived from an EMBL/GenBank/DDBJ whole genome shotgun (WGS) entry which is preliminary data.</text>
</comment>
<sequence length="83" mass="8811">MTEQERLRIIADTIAEIRPMVQNDGGDLELAGVEGNRVLVHLKGQCLSCALAGQTLGGIRRKLMAVLDEPVMVVPAPHPVAAG</sequence>
<proteinExistence type="predicted"/>
<feature type="domain" description="NIF system FeS cluster assembly NifU C-terminal" evidence="1">
    <location>
        <begin position="10"/>
        <end position="73"/>
    </location>
</feature>
<dbReference type="EMBL" id="JAGTUF010000023">
    <property type="protein sequence ID" value="MBR9973442.1"/>
    <property type="molecule type" value="Genomic_DNA"/>
</dbReference>
<reference evidence="2 3" key="1">
    <citation type="submission" date="2021-04" db="EMBL/GenBank/DDBJ databases">
        <title>Magnetospirillum sulfuroxidans sp. nov., a facultative chemolithoautotrophic sulfur-oxidizing alphaproteobacterium isolated from freshwater sediment and proposals for Paramagetospirillum gen. nov., and Magnetospirillaceae fam. nov.</title>
        <authorList>
            <person name="Koziaeva V."/>
            <person name="Geelhoed J.S."/>
            <person name="Sorokin D.Y."/>
            <person name="Grouzdev D.S."/>
        </authorList>
    </citation>
    <scope>NUCLEOTIDE SEQUENCE [LARGE SCALE GENOMIC DNA]</scope>
    <source>
        <strain evidence="2 3">J10</strain>
    </source>
</reference>
<dbReference type="Gene3D" id="3.30.300.130">
    <property type="entry name" value="Fe-S cluster assembly (FSCA)"/>
    <property type="match status" value="1"/>
</dbReference>
<evidence type="ECO:0000313" key="3">
    <source>
        <dbReference type="Proteomes" id="UP000680714"/>
    </source>
</evidence>
<accession>A0ABS5IGA1</accession>
<dbReference type="RefSeq" id="WP_211551169.1">
    <property type="nucleotide sequence ID" value="NZ_JAGTUF010000023.1"/>
</dbReference>
<organism evidence="2 3">
    <name type="scientific">Magnetospirillum sulfuroxidans</name>
    <dbReference type="NCBI Taxonomy" id="611300"/>
    <lineage>
        <taxon>Bacteria</taxon>
        <taxon>Pseudomonadati</taxon>
        <taxon>Pseudomonadota</taxon>
        <taxon>Alphaproteobacteria</taxon>
        <taxon>Rhodospirillales</taxon>
        <taxon>Rhodospirillaceae</taxon>
        <taxon>Magnetospirillum</taxon>
    </lineage>
</organism>
<protein>
    <submittedName>
        <fullName evidence="2">NifU family protein</fullName>
    </submittedName>
</protein>
<dbReference type="InterPro" id="IPR034904">
    <property type="entry name" value="FSCA_dom_sf"/>
</dbReference>
<gene>
    <name evidence="2" type="ORF">KEC16_17080</name>
</gene>
<dbReference type="Proteomes" id="UP000680714">
    <property type="component" value="Unassembled WGS sequence"/>
</dbReference>
<dbReference type="Pfam" id="PF01106">
    <property type="entry name" value="NifU"/>
    <property type="match status" value="1"/>
</dbReference>
<evidence type="ECO:0000259" key="1">
    <source>
        <dbReference type="Pfam" id="PF01106"/>
    </source>
</evidence>
<name>A0ABS5IGA1_9PROT</name>
<dbReference type="InterPro" id="IPR001075">
    <property type="entry name" value="NIF_FeS_clus_asmbl_NifU_C"/>
</dbReference>
<evidence type="ECO:0000313" key="2">
    <source>
        <dbReference type="EMBL" id="MBR9973442.1"/>
    </source>
</evidence>
<keyword evidence="3" id="KW-1185">Reference proteome</keyword>
<dbReference type="SUPFAM" id="SSF117916">
    <property type="entry name" value="Fe-S cluster assembly (FSCA) domain-like"/>
    <property type="match status" value="1"/>
</dbReference>